<dbReference type="EMBL" id="CAAHFG010000003">
    <property type="protein sequence ID" value="VGO15982.1"/>
    <property type="molecule type" value="Genomic_DNA"/>
</dbReference>
<protein>
    <recommendedName>
        <fullName evidence="3">Antitoxin VapB11</fullName>
    </recommendedName>
</protein>
<evidence type="ECO:0008006" key="3">
    <source>
        <dbReference type="Google" id="ProtNLM"/>
    </source>
</evidence>
<keyword evidence="2" id="KW-1185">Reference proteome</keyword>
<evidence type="ECO:0000313" key="2">
    <source>
        <dbReference type="Proteomes" id="UP000366872"/>
    </source>
</evidence>
<reference evidence="1 2" key="1">
    <citation type="submission" date="2019-04" db="EMBL/GenBank/DDBJ databases">
        <authorList>
            <person name="Van Vliet M D."/>
        </authorList>
    </citation>
    <scope>NUCLEOTIDE SEQUENCE [LARGE SCALE GENOMIC DNA]</scope>
    <source>
        <strain evidence="1 2">F1</strain>
    </source>
</reference>
<proteinExistence type="predicted"/>
<dbReference type="InterPro" id="IPR019239">
    <property type="entry name" value="VapB_antitoxin"/>
</dbReference>
<organism evidence="1 2">
    <name type="scientific">Pontiella desulfatans</name>
    <dbReference type="NCBI Taxonomy" id="2750659"/>
    <lineage>
        <taxon>Bacteria</taxon>
        <taxon>Pseudomonadati</taxon>
        <taxon>Kiritimatiellota</taxon>
        <taxon>Kiritimatiellia</taxon>
        <taxon>Kiritimatiellales</taxon>
        <taxon>Pontiellaceae</taxon>
        <taxon>Pontiella</taxon>
    </lineage>
</organism>
<dbReference type="RefSeq" id="WP_136081543.1">
    <property type="nucleotide sequence ID" value="NZ_CAAHFG010000003.1"/>
</dbReference>
<name>A0A6C2U7C4_PONDE</name>
<evidence type="ECO:0000313" key="1">
    <source>
        <dbReference type="EMBL" id="VGO15982.1"/>
    </source>
</evidence>
<accession>A0A6C2U7C4</accession>
<sequence length="66" mass="7491">MATNLQIDDKLIQKAVKLGGHKTKKSAVTEALEEYVNHLEQRKILSLFGTVEIDSGYDYKKQRARA</sequence>
<dbReference type="AlphaFoldDB" id="A0A6C2U7C4"/>
<dbReference type="Proteomes" id="UP000366872">
    <property type="component" value="Unassembled WGS sequence"/>
</dbReference>
<gene>
    <name evidence="1" type="ORF">PDESU_04571</name>
</gene>
<dbReference type="Pfam" id="PF09957">
    <property type="entry name" value="VapB_antitoxin"/>
    <property type="match status" value="1"/>
</dbReference>